<organism evidence="1 2">
    <name type="scientific">Auriscalpium vulgare</name>
    <dbReference type="NCBI Taxonomy" id="40419"/>
    <lineage>
        <taxon>Eukaryota</taxon>
        <taxon>Fungi</taxon>
        <taxon>Dikarya</taxon>
        <taxon>Basidiomycota</taxon>
        <taxon>Agaricomycotina</taxon>
        <taxon>Agaricomycetes</taxon>
        <taxon>Russulales</taxon>
        <taxon>Auriscalpiaceae</taxon>
        <taxon>Auriscalpium</taxon>
    </lineage>
</organism>
<accession>A0ACB8RTY3</accession>
<name>A0ACB8RTY3_9AGAM</name>
<dbReference type="EMBL" id="MU275913">
    <property type="protein sequence ID" value="KAI0046988.1"/>
    <property type="molecule type" value="Genomic_DNA"/>
</dbReference>
<gene>
    <name evidence="1" type="ORF">FA95DRAFT_1679393</name>
</gene>
<evidence type="ECO:0000313" key="1">
    <source>
        <dbReference type="EMBL" id="KAI0046988.1"/>
    </source>
</evidence>
<sequence length="338" mass="37645">MSASSAEVLLLTEKLPIILAAVSSARYASMAAATLIVYDHVTTLDQEASRVELIWDAPWTNGKALFIASRYYGIFALLFNNYAMNAFEMTETLCVHTVKFLEDIPADETQYSASKLLTLTGRFWILWQGFTGVFISASLAELVLVLRVRALYRGNRAITWILGAGFVLAMLGSATIVGTALEQSPLLLIDLPTRTICRMQSFPSYLPAYFAPVVLFETLLGVLAALRWVREVGLRLRSPEFVPAMLRVLVRDSALYFVIMTLTYCASAIVWIAAPDYLEVTLAFLLAMSCVLVNRLILNVRARHEKQSRVPSSPDSLMQHLDIELQFPSPSRRHEGDA</sequence>
<evidence type="ECO:0000313" key="2">
    <source>
        <dbReference type="Proteomes" id="UP000814033"/>
    </source>
</evidence>
<protein>
    <submittedName>
        <fullName evidence="1">Uncharacterized protein</fullName>
    </submittedName>
</protein>
<reference evidence="1" key="2">
    <citation type="journal article" date="2022" name="New Phytol.">
        <title>Evolutionary transition to the ectomycorrhizal habit in the genomes of a hyperdiverse lineage of mushroom-forming fungi.</title>
        <authorList>
            <person name="Looney B."/>
            <person name="Miyauchi S."/>
            <person name="Morin E."/>
            <person name="Drula E."/>
            <person name="Courty P.E."/>
            <person name="Kohler A."/>
            <person name="Kuo A."/>
            <person name="LaButti K."/>
            <person name="Pangilinan J."/>
            <person name="Lipzen A."/>
            <person name="Riley R."/>
            <person name="Andreopoulos W."/>
            <person name="He G."/>
            <person name="Johnson J."/>
            <person name="Nolan M."/>
            <person name="Tritt A."/>
            <person name="Barry K.W."/>
            <person name="Grigoriev I.V."/>
            <person name="Nagy L.G."/>
            <person name="Hibbett D."/>
            <person name="Henrissat B."/>
            <person name="Matheny P.B."/>
            <person name="Labbe J."/>
            <person name="Martin F.M."/>
        </authorList>
    </citation>
    <scope>NUCLEOTIDE SEQUENCE</scope>
    <source>
        <strain evidence="1">FP105234-sp</strain>
    </source>
</reference>
<reference evidence="1" key="1">
    <citation type="submission" date="2021-02" db="EMBL/GenBank/DDBJ databases">
        <authorList>
            <consortium name="DOE Joint Genome Institute"/>
            <person name="Ahrendt S."/>
            <person name="Looney B.P."/>
            <person name="Miyauchi S."/>
            <person name="Morin E."/>
            <person name="Drula E."/>
            <person name="Courty P.E."/>
            <person name="Chicoki N."/>
            <person name="Fauchery L."/>
            <person name="Kohler A."/>
            <person name="Kuo A."/>
            <person name="Labutti K."/>
            <person name="Pangilinan J."/>
            <person name="Lipzen A."/>
            <person name="Riley R."/>
            <person name="Andreopoulos W."/>
            <person name="He G."/>
            <person name="Johnson J."/>
            <person name="Barry K.W."/>
            <person name="Grigoriev I.V."/>
            <person name="Nagy L."/>
            <person name="Hibbett D."/>
            <person name="Henrissat B."/>
            <person name="Matheny P.B."/>
            <person name="Labbe J."/>
            <person name="Martin F."/>
        </authorList>
    </citation>
    <scope>NUCLEOTIDE SEQUENCE</scope>
    <source>
        <strain evidence="1">FP105234-sp</strain>
    </source>
</reference>
<keyword evidence="2" id="KW-1185">Reference proteome</keyword>
<comment type="caution">
    <text evidence="1">The sequence shown here is derived from an EMBL/GenBank/DDBJ whole genome shotgun (WGS) entry which is preliminary data.</text>
</comment>
<proteinExistence type="predicted"/>
<dbReference type="Proteomes" id="UP000814033">
    <property type="component" value="Unassembled WGS sequence"/>
</dbReference>